<dbReference type="EMBL" id="VSSQ01101895">
    <property type="protein sequence ID" value="MPN43474.1"/>
    <property type="molecule type" value="Genomic_DNA"/>
</dbReference>
<reference evidence="1" key="1">
    <citation type="submission" date="2019-08" db="EMBL/GenBank/DDBJ databases">
        <authorList>
            <person name="Kucharzyk K."/>
            <person name="Murdoch R.W."/>
            <person name="Higgins S."/>
            <person name="Loffler F."/>
        </authorList>
    </citation>
    <scope>NUCLEOTIDE SEQUENCE</scope>
</reference>
<sequence>MSFIPLSAAVRAWRPSSFAFLAFSALRCVMLAISSSEELVSSSEAACSLAPSASDWLAEFTCEAAAAVCSEPLLTCSAIALREPVVERVMKKAMPSPSSVATPSPMSAPTVAVCRSRAEPSDMAAVFSTLVFAADCAWASAPLAAVVLLAASSSRTCHFLRNSDIAVS</sequence>
<comment type="caution">
    <text evidence="1">The sequence shown here is derived from an EMBL/GenBank/DDBJ whole genome shotgun (WGS) entry which is preliminary data.</text>
</comment>
<protein>
    <submittedName>
        <fullName evidence="1">Uncharacterized protein</fullName>
    </submittedName>
</protein>
<accession>A0A645I4Y3</accession>
<dbReference type="AlphaFoldDB" id="A0A645I4Y3"/>
<organism evidence="1">
    <name type="scientific">bioreactor metagenome</name>
    <dbReference type="NCBI Taxonomy" id="1076179"/>
    <lineage>
        <taxon>unclassified sequences</taxon>
        <taxon>metagenomes</taxon>
        <taxon>ecological metagenomes</taxon>
    </lineage>
</organism>
<evidence type="ECO:0000313" key="1">
    <source>
        <dbReference type="EMBL" id="MPN43474.1"/>
    </source>
</evidence>
<name>A0A645I4Y3_9ZZZZ</name>
<gene>
    <name evidence="1" type="ORF">SDC9_191034</name>
</gene>
<proteinExistence type="predicted"/>